<accession>A0A4Y2WAL3</accession>
<dbReference type="Proteomes" id="UP000499080">
    <property type="component" value="Unassembled WGS sequence"/>
</dbReference>
<keyword evidence="2" id="KW-1185">Reference proteome</keyword>
<evidence type="ECO:0000313" key="1">
    <source>
        <dbReference type="EMBL" id="GBO34683.1"/>
    </source>
</evidence>
<protein>
    <submittedName>
        <fullName evidence="1">Uncharacterized protein</fullName>
    </submittedName>
</protein>
<proteinExistence type="predicted"/>
<organism evidence="1 2">
    <name type="scientific">Araneus ventricosus</name>
    <name type="common">Orbweaver spider</name>
    <name type="synonym">Epeira ventricosa</name>
    <dbReference type="NCBI Taxonomy" id="182803"/>
    <lineage>
        <taxon>Eukaryota</taxon>
        <taxon>Metazoa</taxon>
        <taxon>Ecdysozoa</taxon>
        <taxon>Arthropoda</taxon>
        <taxon>Chelicerata</taxon>
        <taxon>Arachnida</taxon>
        <taxon>Araneae</taxon>
        <taxon>Araneomorphae</taxon>
        <taxon>Entelegynae</taxon>
        <taxon>Araneoidea</taxon>
        <taxon>Araneidae</taxon>
        <taxon>Araneus</taxon>
    </lineage>
</organism>
<comment type="caution">
    <text evidence="1">The sequence shown here is derived from an EMBL/GenBank/DDBJ whole genome shotgun (WGS) entry which is preliminary data.</text>
</comment>
<dbReference type="EMBL" id="BGPR01058524">
    <property type="protein sequence ID" value="GBO34683.1"/>
    <property type="molecule type" value="Genomic_DNA"/>
</dbReference>
<dbReference type="AlphaFoldDB" id="A0A4Y2WAL3"/>
<sequence>MMTEEADQQRPSPTRMWRECYVAETTVWCNAFASGRSIVTDDYRTTTSIIDTNVAVVDAMIREDRRVRLPLNLKKHLRGQRSYTLDEAQQPTLSWLGNLEQDFFEKGMNDLLPRWNKC</sequence>
<name>A0A4Y2WAL3_ARAVE</name>
<reference evidence="1 2" key="1">
    <citation type="journal article" date="2019" name="Sci. Rep.">
        <title>Orb-weaving spider Araneus ventricosus genome elucidates the spidroin gene catalogue.</title>
        <authorList>
            <person name="Kono N."/>
            <person name="Nakamura H."/>
            <person name="Ohtoshi R."/>
            <person name="Moran D.A.P."/>
            <person name="Shinohara A."/>
            <person name="Yoshida Y."/>
            <person name="Fujiwara M."/>
            <person name="Mori M."/>
            <person name="Tomita M."/>
            <person name="Arakawa K."/>
        </authorList>
    </citation>
    <scope>NUCLEOTIDE SEQUENCE [LARGE SCALE GENOMIC DNA]</scope>
</reference>
<evidence type="ECO:0000313" key="2">
    <source>
        <dbReference type="Proteomes" id="UP000499080"/>
    </source>
</evidence>
<gene>
    <name evidence="1" type="ORF">AVEN_212608_1</name>
</gene>